<dbReference type="InterPro" id="IPR027417">
    <property type="entry name" value="P-loop_NTPase"/>
</dbReference>
<keyword evidence="1 4" id="KW-0808">Transferase</keyword>
<keyword evidence="5" id="KW-1185">Reference proteome</keyword>
<dbReference type="eggNOG" id="COG0457">
    <property type="taxonomic scope" value="Bacteria"/>
</dbReference>
<organism evidence="4 5">
    <name type="scientific">Coleofasciculus chthonoplastes PCC 7420</name>
    <dbReference type="NCBI Taxonomy" id="118168"/>
    <lineage>
        <taxon>Bacteria</taxon>
        <taxon>Bacillati</taxon>
        <taxon>Cyanobacteriota</taxon>
        <taxon>Cyanophyceae</taxon>
        <taxon>Coleofasciculales</taxon>
        <taxon>Coleofasciculaceae</taxon>
        <taxon>Coleofasciculus</taxon>
    </lineage>
</organism>
<name>B4VM38_9CYAN</name>
<evidence type="ECO:0000313" key="4">
    <source>
        <dbReference type="EMBL" id="EDX76742.1"/>
    </source>
</evidence>
<proteinExistence type="predicted"/>
<dbReference type="PANTHER" id="PTHR10605">
    <property type="entry name" value="HEPARAN SULFATE SULFOTRANSFERASE"/>
    <property type="match status" value="1"/>
</dbReference>
<protein>
    <submittedName>
        <fullName evidence="4">Sulfotransferase domain superfamily</fullName>
    </submittedName>
</protein>
<feature type="domain" description="Sulfotransferase" evidence="3">
    <location>
        <begin position="18"/>
        <end position="240"/>
    </location>
</feature>
<dbReference type="GO" id="GO:0008146">
    <property type="term" value="F:sulfotransferase activity"/>
    <property type="evidence" value="ECO:0007669"/>
    <property type="project" value="InterPro"/>
</dbReference>
<dbReference type="EMBL" id="DS989845">
    <property type="protein sequence ID" value="EDX76742.1"/>
    <property type="molecule type" value="Genomic_DNA"/>
</dbReference>
<dbReference type="RefSeq" id="WP_006099700.1">
    <property type="nucleotide sequence ID" value="NZ_DS989845.1"/>
</dbReference>
<dbReference type="Proteomes" id="UP000003835">
    <property type="component" value="Unassembled WGS sequence"/>
</dbReference>
<evidence type="ECO:0000259" key="3">
    <source>
        <dbReference type="Pfam" id="PF00685"/>
    </source>
</evidence>
<dbReference type="PANTHER" id="PTHR10605:SF56">
    <property type="entry name" value="BIFUNCTIONAL HEPARAN SULFATE N-DEACETYLASE_N-SULFOTRANSFERASE"/>
    <property type="match status" value="1"/>
</dbReference>
<sequence>MIKRLIKDVTYPIIKSRPDFLIIGEQKAGTTSLYNYLTQHPQVFGNIGWKEVRYFDRPEHYNQGFGWYLGHFPSKLRKGNKLTCDASPNYLSYEFVPERIKKDLGDIKMIAVFREPVSRAYSAWQMFHSFANIDNDHLRRFYDRRTFAEAVEEEFSPNFDHAKYPFRYDYVGRGKYVHHLENYYSYFDKDTILVLNMEQFRKDLDAVLNRVCDFLNIEHFSQEILEKLQQEKHNKGKYQFQKTPADQEKLEFLKSYFVPFNEKLYKILGEKYNW</sequence>
<accession>B4VM38</accession>
<dbReference type="Pfam" id="PF00685">
    <property type="entry name" value="Sulfotransfer_1"/>
    <property type="match status" value="1"/>
</dbReference>
<evidence type="ECO:0000256" key="1">
    <source>
        <dbReference type="ARBA" id="ARBA00022679"/>
    </source>
</evidence>
<evidence type="ECO:0000313" key="5">
    <source>
        <dbReference type="Proteomes" id="UP000003835"/>
    </source>
</evidence>
<reference evidence="4 5" key="1">
    <citation type="submission" date="2008-07" db="EMBL/GenBank/DDBJ databases">
        <authorList>
            <person name="Tandeau de Marsac N."/>
            <person name="Ferriera S."/>
            <person name="Johnson J."/>
            <person name="Kravitz S."/>
            <person name="Beeson K."/>
            <person name="Sutton G."/>
            <person name="Rogers Y.-H."/>
            <person name="Friedman R."/>
            <person name="Frazier M."/>
            <person name="Venter J.C."/>
        </authorList>
    </citation>
    <scope>NUCLEOTIDE SEQUENCE [LARGE SCALE GENOMIC DNA]</scope>
    <source>
        <strain evidence="4 5">PCC 7420</strain>
    </source>
</reference>
<dbReference type="SUPFAM" id="SSF52540">
    <property type="entry name" value="P-loop containing nucleoside triphosphate hydrolases"/>
    <property type="match status" value="1"/>
</dbReference>
<evidence type="ECO:0000256" key="2">
    <source>
        <dbReference type="ARBA" id="ARBA00023180"/>
    </source>
</evidence>
<dbReference type="InterPro" id="IPR037359">
    <property type="entry name" value="NST/OST"/>
</dbReference>
<dbReference type="HOGENOM" id="CLU_017703_1_2_3"/>
<gene>
    <name evidence="4" type="ORF">MC7420_1745</name>
</gene>
<dbReference type="InterPro" id="IPR000863">
    <property type="entry name" value="Sulfotransferase_dom"/>
</dbReference>
<dbReference type="AlphaFoldDB" id="B4VM38"/>
<dbReference type="STRING" id="118168.MC7420_1745"/>
<keyword evidence="2" id="KW-0325">Glycoprotein</keyword>
<dbReference type="Gene3D" id="3.40.50.300">
    <property type="entry name" value="P-loop containing nucleotide triphosphate hydrolases"/>
    <property type="match status" value="1"/>
</dbReference>